<reference evidence="1 2" key="1">
    <citation type="journal article" date="2013" name="Mar. Genomics">
        <title>Expression of sulfatases in Rhodopirellula baltica and the diversity of sulfatases in the genus Rhodopirellula.</title>
        <authorList>
            <person name="Wegner C.E."/>
            <person name="Richter-Heitmann T."/>
            <person name="Klindworth A."/>
            <person name="Klockow C."/>
            <person name="Richter M."/>
            <person name="Achstetter T."/>
            <person name="Glockner F.O."/>
            <person name="Harder J."/>
        </authorList>
    </citation>
    <scope>NUCLEOTIDE SEQUENCE [LARGE SCALE GENOMIC DNA]</scope>
    <source>
        <strain evidence="1 2">SWK14</strain>
    </source>
</reference>
<gene>
    <name evidence="1" type="ORF">RBSWK_00836</name>
</gene>
<protein>
    <submittedName>
        <fullName evidence="1">Uncharacterized protein</fullName>
    </submittedName>
</protein>
<sequence>MIDPFDRQLFRQLACKFQLSKTILVAIGFLDTNSVVTNSA</sequence>
<accession>L7CMF9</accession>
<dbReference type="AlphaFoldDB" id="L7CMF9"/>
<evidence type="ECO:0000313" key="1">
    <source>
        <dbReference type="EMBL" id="ELP35168.1"/>
    </source>
</evidence>
<evidence type="ECO:0000313" key="2">
    <source>
        <dbReference type="Proteomes" id="UP000010959"/>
    </source>
</evidence>
<organism evidence="1 2">
    <name type="scientific">Rhodopirellula baltica SWK14</name>
    <dbReference type="NCBI Taxonomy" id="993516"/>
    <lineage>
        <taxon>Bacteria</taxon>
        <taxon>Pseudomonadati</taxon>
        <taxon>Planctomycetota</taxon>
        <taxon>Planctomycetia</taxon>
        <taxon>Pirellulales</taxon>
        <taxon>Pirellulaceae</taxon>
        <taxon>Rhodopirellula</taxon>
    </lineage>
</organism>
<comment type="caution">
    <text evidence="1">The sequence shown here is derived from an EMBL/GenBank/DDBJ whole genome shotgun (WGS) entry which is preliminary data.</text>
</comment>
<name>L7CMF9_RHOBT</name>
<dbReference type="EMBL" id="AMWG01000020">
    <property type="protein sequence ID" value="ELP35168.1"/>
    <property type="molecule type" value="Genomic_DNA"/>
</dbReference>
<dbReference type="Proteomes" id="UP000010959">
    <property type="component" value="Unassembled WGS sequence"/>
</dbReference>
<proteinExistence type="predicted"/>